<dbReference type="GO" id="GO:0005886">
    <property type="term" value="C:plasma membrane"/>
    <property type="evidence" value="ECO:0007669"/>
    <property type="project" value="UniProtKB-SubCell"/>
</dbReference>
<dbReference type="InterPro" id="IPR027417">
    <property type="entry name" value="P-loop_NTPase"/>
</dbReference>
<dbReference type="GO" id="GO:0016887">
    <property type="term" value="F:ATP hydrolysis activity"/>
    <property type="evidence" value="ECO:0007669"/>
    <property type="project" value="InterPro"/>
</dbReference>
<dbReference type="SUPFAM" id="SSF52540">
    <property type="entry name" value="P-loop containing nucleoside triphosphate hydrolases"/>
    <property type="match status" value="1"/>
</dbReference>
<dbReference type="OrthoDB" id="9759820at2"/>
<dbReference type="RefSeq" id="WP_078922157.1">
    <property type="nucleotide sequence ID" value="NZ_FUYB01000006.1"/>
</dbReference>
<evidence type="ECO:0000313" key="12">
    <source>
        <dbReference type="Proteomes" id="UP000190460"/>
    </source>
</evidence>
<organism evidence="11 12">
    <name type="scientific">Thiothrix eikelboomii</name>
    <dbReference type="NCBI Taxonomy" id="92487"/>
    <lineage>
        <taxon>Bacteria</taxon>
        <taxon>Pseudomonadati</taxon>
        <taxon>Pseudomonadota</taxon>
        <taxon>Gammaproteobacteria</taxon>
        <taxon>Thiotrichales</taxon>
        <taxon>Thiotrichaceae</taxon>
        <taxon>Thiothrix</taxon>
    </lineage>
</organism>
<dbReference type="AlphaFoldDB" id="A0A1T4WHU7"/>
<keyword evidence="4" id="KW-0547">Nucleotide-binding</keyword>
<feature type="domain" description="ABC transmembrane type-1" evidence="10">
    <location>
        <begin position="21"/>
        <end position="305"/>
    </location>
</feature>
<feature type="transmembrane region" description="Helical" evidence="8">
    <location>
        <begin position="238"/>
        <end position="264"/>
    </location>
</feature>
<dbReference type="PANTHER" id="PTHR24221">
    <property type="entry name" value="ATP-BINDING CASSETTE SUB-FAMILY B"/>
    <property type="match status" value="1"/>
</dbReference>
<reference evidence="11 12" key="1">
    <citation type="submission" date="2017-02" db="EMBL/GenBank/DDBJ databases">
        <authorList>
            <person name="Peterson S.W."/>
        </authorList>
    </citation>
    <scope>NUCLEOTIDE SEQUENCE [LARGE SCALE GENOMIC DNA]</scope>
    <source>
        <strain evidence="11 12">ATCC 49788</strain>
    </source>
</reference>
<dbReference type="InterPro" id="IPR003593">
    <property type="entry name" value="AAA+_ATPase"/>
</dbReference>
<protein>
    <submittedName>
        <fullName evidence="11">ATP-binding cassette, subfamily B</fullName>
    </submittedName>
</protein>
<evidence type="ECO:0000256" key="2">
    <source>
        <dbReference type="ARBA" id="ARBA00022448"/>
    </source>
</evidence>
<evidence type="ECO:0000256" key="8">
    <source>
        <dbReference type="SAM" id="Phobius"/>
    </source>
</evidence>
<dbReference type="Gene3D" id="1.20.1560.10">
    <property type="entry name" value="ABC transporter type 1, transmembrane domain"/>
    <property type="match status" value="1"/>
</dbReference>
<accession>A0A1T4WHU7</accession>
<dbReference type="Gene3D" id="3.40.50.300">
    <property type="entry name" value="P-loop containing nucleotide triphosphate hydrolases"/>
    <property type="match status" value="1"/>
</dbReference>
<feature type="domain" description="ABC transporter" evidence="9">
    <location>
        <begin position="339"/>
        <end position="580"/>
    </location>
</feature>
<gene>
    <name evidence="11" type="ORF">SAMN02745130_01684</name>
</gene>
<dbReference type="Proteomes" id="UP000190460">
    <property type="component" value="Unassembled WGS sequence"/>
</dbReference>
<dbReference type="PANTHER" id="PTHR24221:SF654">
    <property type="entry name" value="ATP-BINDING CASSETTE SUB-FAMILY B MEMBER 6"/>
    <property type="match status" value="1"/>
</dbReference>
<keyword evidence="6 8" id="KW-1133">Transmembrane helix</keyword>
<dbReference type="FunFam" id="3.40.50.300:FF:000287">
    <property type="entry name" value="Multidrug ABC transporter ATP-binding protein"/>
    <property type="match status" value="1"/>
</dbReference>
<evidence type="ECO:0000256" key="1">
    <source>
        <dbReference type="ARBA" id="ARBA00004651"/>
    </source>
</evidence>
<dbReference type="PROSITE" id="PS00211">
    <property type="entry name" value="ABC_TRANSPORTER_1"/>
    <property type="match status" value="1"/>
</dbReference>
<dbReference type="STRING" id="92487.SAMN02745130_01684"/>
<keyword evidence="7 8" id="KW-0472">Membrane</keyword>
<dbReference type="EMBL" id="FUYB01000006">
    <property type="protein sequence ID" value="SKA76870.1"/>
    <property type="molecule type" value="Genomic_DNA"/>
</dbReference>
<feature type="transmembrane region" description="Helical" evidence="8">
    <location>
        <begin position="136"/>
        <end position="156"/>
    </location>
</feature>
<keyword evidence="12" id="KW-1185">Reference proteome</keyword>
<evidence type="ECO:0000259" key="10">
    <source>
        <dbReference type="PROSITE" id="PS50929"/>
    </source>
</evidence>
<evidence type="ECO:0000256" key="7">
    <source>
        <dbReference type="ARBA" id="ARBA00023136"/>
    </source>
</evidence>
<sequence length="589" mass="67720">MLIVLKEYARLWWRQRWWLSLVLLAITAAVSIELLIPLIFKNMANAFALPVSEATAQVLMQNLLYLALAFMLEWLIWRALEFGIIPLEAGGMRYLDSFCFEVLLKQPYRFFENNFAGSLVKQASRFTRSFESLTDWLIFQLYSKVLATSIALFLFFQQDPLLAAYFLIFIILFIAWNLGFSLWKLKYDEQVAEWDSKLGGLYSDSISNIAVLKSFALESHEQANVRHFARILYKKRRFAWILMFISFAVQAILTSSIEFILVYNMIQDWRQGQFEVGQYVLFQTILLVLLRHLWEFGQSFRSLFSSIADAREMANIIQNQQLEQDTSEAQAQTIRHGKIEFKQIYFNYRQTKAGSTVATSGLFEDFNLTIQAGEKLALVGHSGSGKTSITKLLFRFVDPQQGELLIDDIPIKRFTLASLRQQIALVPQQPELFHRSIKDNILLGKSVSTEELERVARQAQALDFIEQLPEKFNTLVGERGVKLSGGEKQRIAIARALLQQAPIVVLDEATSALDSLTEQQIQTAIFELIENKTAIVIAHRLSTILRMDRIVVLANGRILEQGTHTELLAKQGHYYRMWQHQSGEFLNLD</sequence>
<feature type="transmembrane region" description="Helical" evidence="8">
    <location>
        <begin position="162"/>
        <end position="183"/>
    </location>
</feature>
<feature type="transmembrane region" description="Helical" evidence="8">
    <location>
        <begin position="21"/>
        <end position="40"/>
    </location>
</feature>
<dbReference type="Pfam" id="PF00664">
    <property type="entry name" value="ABC_membrane"/>
    <property type="match status" value="1"/>
</dbReference>
<dbReference type="InterPro" id="IPR039421">
    <property type="entry name" value="Type_1_exporter"/>
</dbReference>
<dbReference type="GO" id="GO:0034040">
    <property type="term" value="F:ATPase-coupled lipid transmembrane transporter activity"/>
    <property type="evidence" value="ECO:0007669"/>
    <property type="project" value="TreeGrafter"/>
</dbReference>
<evidence type="ECO:0000256" key="4">
    <source>
        <dbReference type="ARBA" id="ARBA00022741"/>
    </source>
</evidence>
<proteinExistence type="predicted"/>
<dbReference type="GO" id="GO:0005524">
    <property type="term" value="F:ATP binding"/>
    <property type="evidence" value="ECO:0007669"/>
    <property type="project" value="UniProtKB-KW"/>
</dbReference>
<evidence type="ECO:0000313" key="11">
    <source>
        <dbReference type="EMBL" id="SKA76870.1"/>
    </source>
</evidence>
<evidence type="ECO:0000256" key="3">
    <source>
        <dbReference type="ARBA" id="ARBA00022692"/>
    </source>
</evidence>
<feature type="transmembrane region" description="Helical" evidence="8">
    <location>
        <begin position="60"/>
        <end position="77"/>
    </location>
</feature>
<dbReference type="GO" id="GO:0140359">
    <property type="term" value="F:ABC-type transporter activity"/>
    <property type="evidence" value="ECO:0007669"/>
    <property type="project" value="InterPro"/>
</dbReference>
<dbReference type="PROSITE" id="PS50929">
    <property type="entry name" value="ABC_TM1F"/>
    <property type="match status" value="1"/>
</dbReference>
<evidence type="ECO:0000256" key="6">
    <source>
        <dbReference type="ARBA" id="ARBA00022989"/>
    </source>
</evidence>
<evidence type="ECO:0000259" key="9">
    <source>
        <dbReference type="PROSITE" id="PS50893"/>
    </source>
</evidence>
<comment type="subcellular location">
    <subcellularLocation>
        <location evidence="1">Cell membrane</location>
        <topology evidence="1">Multi-pass membrane protein</topology>
    </subcellularLocation>
</comment>
<evidence type="ECO:0000256" key="5">
    <source>
        <dbReference type="ARBA" id="ARBA00022840"/>
    </source>
</evidence>
<dbReference type="InterPro" id="IPR011527">
    <property type="entry name" value="ABC1_TM_dom"/>
</dbReference>
<name>A0A1T4WHU7_9GAMM</name>
<dbReference type="SMART" id="SM00382">
    <property type="entry name" value="AAA"/>
    <property type="match status" value="1"/>
</dbReference>
<keyword evidence="2" id="KW-0813">Transport</keyword>
<keyword evidence="3 8" id="KW-0812">Transmembrane</keyword>
<dbReference type="PROSITE" id="PS50893">
    <property type="entry name" value="ABC_TRANSPORTER_2"/>
    <property type="match status" value="1"/>
</dbReference>
<dbReference type="SUPFAM" id="SSF90123">
    <property type="entry name" value="ABC transporter transmembrane region"/>
    <property type="match status" value="1"/>
</dbReference>
<dbReference type="InterPro" id="IPR017871">
    <property type="entry name" value="ABC_transporter-like_CS"/>
</dbReference>
<dbReference type="InterPro" id="IPR036640">
    <property type="entry name" value="ABC1_TM_sf"/>
</dbReference>
<keyword evidence="5 11" id="KW-0067">ATP-binding</keyword>
<dbReference type="InterPro" id="IPR003439">
    <property type="entry name" value="ABC_transporter-like_ATP-bd"/>
</dbReference>
<dbReference type="Pfam" id="PF00005">
    <property type="entry name" value="ABC_tran"/>
    <property type="match status" value="1"/>
</dbReference>